<organism evidence="1 2">
    <name type="scientific">Aspergillus oryzae</name>
    <name type="common">Yellow koji mold</name>
    <dbReference type="NCBI Taxonomy" id="5062"/>
    <lineage>
        <taxon>Eukaryota</taxon>
        <taxon>Fungi</taxon>
        <taxon>Dikarya</taxon>
        <taxon>Ascomycota</taxon>
        <taxon>Pezizomycotina</taxon>
        <taxon>Eurotiomycetes</taxon>
        <taxon>Eurotiomycetidae</taxon>
        <taxon>Eurotiales</taxon>
        <taxon>Aspergillaceae</taxon>
        <taxon>Aspergillus</taxon>
        <taxon>Aspergillus subgen. Circumdati</taxon>
    </lineage>
</organism>
<accession>A0A1S9D4D2</accession>
<name>A0A1S9D4D2_ASPOZ</name>
<evidence type="ECO:0000313" key="2">
    <source>
        <dbReference type="Proteomes" id="UP000190312"/>
    </source>
</evidence>
<proteinExistence type="predicted"/>
<protein>
    <submittedName>
        <fullName evidence="1">Uncharacterized protein</fullName>
    </submittedName>
</protein>
<comment type="caution">
    <text evidence="1">The sequence shown here is derived from an EMBL/GenBank/DDBJ whole genome shotgun (WGS) entry which is preliminary data.</text>
</comment>
<dbReference type="OrthoDB" id="4851849at2759"/>
<reference evidence="1 2" key="1">
    <citation type="submission" date="2016-10" db="EMBL/GenBank/DDBJ databases">
        <title>Genome sequencing of Aspergillus oryzae BCC7051.</title>
        <authorList>
            <person name="Thammarongtham C."/>
            <person name="Vorapreeda T."/>
            <person name="Nookaew I."/>
            <person name="Srisuk T."/>
            <person name="Land M."/>
            <person name="Jeennor S."/>
            <person name="Laoteng K."/>
        </authorList>
    </citation>
    <scope>NUCLEOTIDE SEQUENCE [LARGE SCALE GENOMIC DNA]</scope>
    <source>
        <strain evidence="1 2">BCC7051</strain>
    </source>
</reference>
<dbReference type="Proteomes" id="UP000190312">
    <property type="component" value="Unassembled WGS sequence"/>
</dbReference>
<dbReference type="EMBL" id="MKZY01000012">
    <property type="protein sequence ID" value="OOO03929.1"/>
    <property type="molecule type" value="Genomic_DNA"/>
</dbReference>
<evidence type="ECO:0000313" key="1">
    <source>
        <dbReference type="EMBL" id="OOO03929.1"/>
    </source>
</evidence>
<dbReference type="AlphaFoldDB" id="A0A1S9D4D2"/>
<gene>
    <name evidence="1" type="ORF">OAory_01095700</name>
</gene>
<sequence length="407" mass="44757">MSAISDIKIVCAENIAISYLLRNVPAPPSRNRTYCQTVSGRHSTLSFDTESKLASTLAFIAHSKDDVEHIPALCLEEDTDSGSLSVIFAVNKASYNDGEDTICGIKQGFERIFAILATVSKSTRYRDIGNQILTAVVSMCSSRILSRLRMACTSRASTKRPLKGTLQEALLAVNIIRRNLNDGNLSKTADNFTLRAKEVEKLMDSWSQCQVDTRLVEVVKGIHRLQQILGLPDLIGIIPNRDMSPSAGKSLLNIVSKVSSYWEVAREYGEYATGRPSPSHNCAKSIENELNYSTLVQGSKNFGCLTPGESSFVYIADSLRSLEIQIEHATGSSDLKYYLKWLGAEEAAEVREKGSSTLVVDTGHLEGTVTLHERNSLYLITKDAILKVGWASGDKRLPFSQVTSQRP</sequence>
<dbReference type="VEuPathDB" id="FungiDB:AO090701001261"/>